<gene>
    <name evidence="1" type="ORF">V7F78_09205</name>
</gene>
<name>A0AB35XIL5_9ACTN</name>
<accession>A0AB35XIL5</accession>
<evidence type="ECO:0000313" key="2">
    <source>
        <dbReference type="Proteomes" id="UP001309299"/>
    </source>
</evidence>
<organism evidence="1 2">
    <name type="scientific">Cutibacterium avidum</name>
    <dbReference type="NCBI Taxonomy" id="33010"/>
    <lineage>
        <taxon>Bacteria</taxon>
        <taxon>Bacillati</taxon>
        <taxon>Actinomycetota</taxon>
        <taxon>Actinomycetes</taxon>
        <taxon>Propionibacteriales</taxon>
        <taxon>Propionibacteriaceae</taxon>
        <taxon>Cutibacterium</taxon>
    </lineage>
</organism>
<evidence type="ECO:0000313" key="1">
    <source>
        <dbReference type="EMBL" id="MEH1547180.1"/>
    </source>
</evidence>
<protein>
    <submittedName>
        <fullName evidence="1">Uncharacterized protein</fullName>
    </submittedName>
</protein>
<sequence>MTLGRFPGWVAAVRTVVVTSFRKLHGIIGPVTLAGRLGQG</sequence>
<proteinExistence type="predicted"/>
<dbReference type="Proteomes" id="UP001309299">
    <property type="component" value="Unassembled WGS sequence"/>
</dbReference>
<dbReference type="RefSeq" id="WP_334338454.1">
    <property type="nucleotide sequence ID" value="NZ_JBAKUA010000013.1"/>
</dbReference>
<dbReference type="EMBL" id="JBAKUA010000013">
    <property type="protein sequence ID" value="MEH1547180.1"/>
    <property type="molecule type" value="Genomic_DNA"/>
</dbReference>
<dbReference type="AlphaFoldDB" id="A0AB35XIL5"/>
<comment type="caution">
    <text evidence="1">The sequence shown here is derived from an EMBL/GenBank/DDBJ whole genome shotgun (WGS) entry which is preliminary data.</text>
</comment>
<reference evidence="1" key="1">
    <citation type="submission" date="2024-02" db="EMBL/GenBank/DDBJ databases">
        <title>Bacterial skin colonization with Propionibacterium avidum as a risk factor for Periprosthetic Joint Infections - a single-center prospective study.</title>
        <authorList>
            <person name="Achermann Y."/>
        </authorList>
    </citation>
    <scope>NUCLEOTIDE SEQUENCE</scope>
    <source>
        <strain evidence="1">PAVI-2017310195</strain>
    </source>
</reference>